<organism evidence="1 2">
    <name type="scientific">Globodera rostochiensis</name>
    <name type="common">Golden nematode worm</name>
    <name type="synonym">Heterodera rostochiensis</name>
    <dbReference type="NCBI Taxonomy" id="31243"/>
    <lineage>
        <taxon>Eukaryota</taxon>
        <taxon>Metazoa</taxon>
        <taxon>Ecdysozoa</taxon>
        <taxon>Nematoda</taxon>
        <taxon>Chromadorea</taxon>
        <taxon>Rhabditida</taxon>
        <taxon>Tylenchina</taxon>
        <taxon>Tylenchomorpha</taxon>
        <taxon>Tylenchoidea</taxon>
        <taxon>Heteroderidae</taxon>
        <taxon>Heteroderinae</taxon>
        <taxon>Globodera</taxon>
    </lineage>
</organism>
<sequence length="68" mass="7572">MDVPLAEQRDTIGLQQWLQNTGVAGTGSSDYIGQFKLQSDTDQINEVVEQLCTNVSELRAETEQTELE</sequence>
<reference evidence="2" key="1">
    <citation type="submission" date="2022-11" db="UniProtKB">
        <authorList>
            <consortium name="WormBaseParasite"/>
        </authorList>
    </citation>
    <scope>IDENTIFICATION</scope>
</reference>
<proteinExistence type="predicted"/>
<accession>A0A914I5Y7</accession>
<dbReference type="Proteomes" id="UP000887572">
    <property type="component" value="Unplaced"/>
</dbReference>
<dbReference type="WBParaSite" id="Gr19_v10_g6924.t1">
    <property type="protein sequence ID" value="Gr19_v10_g6924.t1"/>
    <property type="gene ID" value="Gr19_v10_g6924"/>
</dbReference>
<evidence type="ECO:0000313" key="2">
    <source>
        <dbReference type="WBParaSite" id="Gr19_v10_g6924.t1"/>
    </source>
</evidence>
<protein>
    <submittedName>
        <fullName evidence="2">Uncharacterized protein</fullName>
    </submittedName>
</protein>
<name>A0A914I5Y7_GLORO</name>
<keyword evidence="1" id="KW-1185">Reference proteome</keyword>
<evidence type="ECO:0000313" key="1">
    <source>
        <dbReference type="Proteomes" id="UP000887572"/>
    </source>
</evidence>
<dbReference type="AlphaFoldDB" id="A0A914I5Y7"/>